<evidence type="ECO:0000256" key="2">
    <source>
        <dbReference type="ARBA" id="ARBA00022475"/>
    </source>
</evidence>
<feature type="domain" description="Phosphoethanolamine transferase N-terminal" evidence="11">
    <location>
        <begin position="74"/>
        <end position="223"/>
    </location>
</feature>
<dbReference type="Proteomes" id="UP001057498">
    <property type="component" value="Chromosome"/>
</dbReference>
<dbReference type="Pfam" id="PF08019">
    <property type="entry name" value="EptA_B_N"/>
    <property type="match status" value="1"/>
</dbReference>
<dbReference type="SUPFAM" id="SSF53649">
    <property type="entry name" value="Alkaline phosphatase-like"/>
    <property type="match status" value="1"/>
</dbReference>
<feature type="domain" description="Sulfatase N-terminal" evidence="10">
    <location>
        <begin position="254"/>
        <end position="543"/>
    </location>
</feature>
<evidence type="ECO:0000256" key="3">
    <source>
        <dbReference type="ARBA" id="ARBA00022519"/>
    </source>
</evidence>
<evidence type="ECO:0000256" key="9">
    <source>
        <dbReference type="SAM" id="Phobius"/>
    </source>
</evidence>
<dbReference type="InterPro" id="IPR058130">
    <property type="entry name" value="PEA_transf_C"/>
</dbReference>
<dbReference type="InterPro" id="IPR040423">
    <property type="entry name" value="PEA_transferase"/>
</dbReference>
<dbReference type="EMBL" id="AP025730">
    <property type="protein sequence ID" value="BDI07270.1"/>
    <property type="molecule type" value="Genomic_DNA"/>
</dbReference>
<dbReference type="PANTHER" id="PTHR30443:SF0">
    <property type="entry name" value="PHOSPHOETHANOLAMINE TRANSFERASE EPTA"/>
    <property type="match status" value="1"/>
</dbReference>
<feature type="transmembrane region" description="Helical" evidence="9">
    <location>
        <begin position="64"/>
        <end position="85"/>
    </location>
</feature>
<evidence type="ECO:0000256" key="4">
    <source>
        <dbReference type="ARBA" id="ARBA00022679"/>
    </source>
</evidence>
<keyword evidence="4 12" id="KW-0808">Transferase</keyword>
<dbReference type="InterPro" id="IPR000917">
    <property type="entry name" value="Sulfatase_N"/>
</dbReference>
<feature type="compositionally biased region" description="Polar residues" evidence="8">
    <location>
        <begin position="557"/>
        <end position="567"/>
    </location>
</feature>
<name>A0ABN6PTQ1_9BURK</name>
<evidence type="ECO:0000313" key="12">
    <source>
        <dbReference type="EMBL" id="BDI07270.1"/>
    </source>
</evidence>
<evidence type="ECO:0000256" key="8">
    <source>
        <dbReference type="SAM" id="MobiDB-lite"/>
    </source>
</evidence>
<feature type="transmembrane region" description="Helical" evidence="9">
    <location>
        <begin position="32"/>
        <end position="52"/>
    </location>
</feature>
<dbReference type="Gene3D" id="3.40.720.10">
    <property type="entry name" value="Alkaline Phosphatase, subunit A"/>
    <property type="match status" value="1"/>
</dbReference>
<dbReference type="NCBIfam" id="NF028537">
    <property type="entry name" value="P_eth_NH2_trans"/>
    <property type="match status" value="1"/>
</dbReference>
<keyword evidence="6 9" id="KW-1133">Transmembrane helix</keyword>
<feature type="transmembrane region" description="Helical" evidence="9">
    <location>
        <begin position="94"/>
        <end position="115"/>
    </location>
</feature>
<gene>
    <name evidence="12" type="primary">yjdB</name>
    <name evidence="12" type="ORF">CATMQ487_42400</name>
</gene>
<keyword evidence="7 9" id="KW-0472">Membrane</keyword>
<feature type="region of interest" description="Disordered" evidence="8">
    <location>
        <begin position="555"/>
        <end position="578"/>
    </location>
</feature>
<evidence type="ECO:0000259" key="11">
    <source>
        <dbReference type="Pfam" id="PF08019"/>
    </source>
</evidence>
<evidence type="ECO:0000256" key="1">
    <source>
        <dbReference type="ARBA" id="ARBA00004429"/>
    </source>
</evidence>
<reference evidence="12" key="1">
    <citation type="submission" date="2022-04" db="EMBL/GenBank/DDBJ databases">
        <title>Whole genome sequence of Sphaerotilus sp. FB-5.</title>
        <authorList>
            <person name="Takeda M."/>
            <person name="Narihara S."/>
            <person name="Akimoto M."/>
            <person name="Akimoto R."/>
            <person name="Nishiyashiki S."/>
            <person name="Murakami T."/>
        </authorList>
    </citation>
    <scope>NUCLEOTIDE SEQUENCE</scope>
    <source>
        <strain evidence="12">FB-5</strain>
    </source>
</reference>
<evidence type="ECO:0000313" key="13">
    <source>
        <dbReference type="Proteomes" id="UP001057498"/>
    </source>
</evidence>
<proteinExistence type="predicted"/>
<evidence type="ECO:0000256" key="7">
    <source>
        <dbReference type="ARBA" id="ARBA00023136"/>
    </source>
</evidence>
<keyword evidence="13" id="KW-1185">Reference proteome</keyword>
<dbReference type="InterPro" id="IPR017850">
    <property type="entry name" value="Alkaline_phosphatase_core_sf"/>
</dbReference>
<evidence type="ECO:0000256" key="6">
    <source>
        <dbReference type="ARBA" id="ARBA00022989"/>
    </source>
</evidence>
<protein>
    <submittedName>
        <fullName evidence="12">Phosphoethanolamine transferase</fullName>
    </submittedName>
</protein>
<comment type="subcellular location">
    <subcellularLocation>
        <location evidence="1">Cell inner membrane</location>
        <topology evidence="1">Multi-pass membrane protein</topology>
    </subcellularLocation>
</comment>
<dbReference type="InterPro" id="IPR012549">
    <property type="entry name" value="EptA-like_N"/>
</dbReference>
<sequence length="578" mass="63056">MFRPALRLQRPATSETPDLPQRFAIPATVEQVLLVASLFWALAANRLFFGAALKDRGLADPASWGFALALGVLLVALHFLLLALVSNRWTVKPLLAVLTVATAFATFFMKSYSVFLDPSMLRNVLRTDVHEARELFTWTLLPHLLIYAVLPLLLLWRVRVVQRPWRRAALVRLGALLLAAVAAVGALMAVFQPFSSLMRNHKEVRYLITPANYLWSLGAVVAADAKGAALPRQAIGTDARPGPSWAATATRPRLLVLVVGETARAANWGLNGYARQTTPELAQLPVIPFKDVTACGTNTEVSLPCMFAPVGRRDYDESRIRGSEGLLHVAARAGVAVHWRDNQSGCKGVCDGLPNDSVESLKLPGLCAEGRCLDEGLLQGLDQRLASAKGVQLLVLHQLGNHGPSYFRRYPAAFNRFTPACESDDLRLCSREQIVNAYDNALLYTDHVVARLIRQLQASAGQVDSAVIYASDHGESLGENNLFLHGIPHAIAPDVQTKVPMLMWFSPGFTQALGLDTACLQRRAAEPASHDHLFHTLLGLLDVRSSVQEPRWDLTQDCRSTPPSMVNSAPPAAATAAH</sequence>
<dbReference type="RefSeq" id="WP_251970479.1">
    <property type="nucleotide sequence ID" value="NZ_AP025730.1"/>
</dbReference>
<dbReference type="GO" id="GO:0016740">
    <property type="term" value="F:transferase activity"/>
    <property type="evidence" value="ECO:0007669"/>
    <property type="project" value="UniProtKB-KW"/>
</dbReference>
<dbReference type="CDD" id="cd16017">
    <property type="entry name" value="LptA"/>
    <property type="match status" value="1"/>
</dbReference>
<keyword evidence="3" id="KW-0997">Cell inner membrane</keyword>
<keyword evidence="5 9" id="KW-0812">Transmembrane</keyword>
<feature type="transmembrane region" description="Helical" evidence="9">
    <location>
        <begin position="135"/>
        <end position="158"/>
    </location>
</feature>
<dbReference type="Pfam" id="PF00884">
    <property type="entry name" value="Sulfatase"/>
    <property type="match status" value="1"/>
</dbReference>
<accession>A0ABN6PTQ1</accession>
<keyword evidence="2" id="KW-1003">Cell membrane</keyword>
<organism evidence="12 13">
    <name type="scientific">Sphaerotilus microaerophilus</name>
    <dbReference type="NCBI Taxonomy" id="2914710"/>
    <lineage>
        <taxon>Bacteria</taxon>
        <taxon>Pseudomonadati</taxon>
        <taxon>Pseudomonadota</taxon>
        <taxon>Betaproteobacteria</taxon>
        <taxon>Burkholderiales</taxon>
        <taxon>Sphaerotilaceae</taxon>
        <taxon>Sphaerotilus</taxon>
    </lineage>
</organism>
<evidence type="ECO:0000259" key="10">
    <source>
        <dbReference type="Pfam" id="PF00884"/>
    </source>
</evidence>
<dbReference type="PANTHER" id="PTHR30443">
    <property type="entry name" value="INNER MEMBRANE PROTEIN"/>
    <property type="match status" value="1"/>
</dbReference>
<feature type="transmembrane region" description="Helical" evidence="9">
    <location>
        <begin position="170"/>
        <end position="191"/>
    </location>
</feature>
<evidence type="ECO:0000256" key="5">
    <source>
        <dbReference type="ARBA" id="ARBA00022692"/>
    </source>
</evidence>
<feature type="compositionally biased region" description="Low complexity" evidence="8">
    <location>
        <begin position="569"/>
        <end position="578"/>
    </location>
</feature>